<dbReference type="AlphaFoldDB" id="A0A023DAN1"/>
<name>A0A023DAN1_ACIMT</name>
<keyword evidence="1" id="KW-0812">Transmembrane</keyword>
<dbReference type="EMBL" id="BAND01000334">
    <property type="protein sequence ID" value="GAJ30795.1"/>
    <property type="molecule type" value="Genomic_DNA"/>
</dbReference>
<comment type="caution">
    <text evidence="2">The sequence shown here is derived from an EMBL/GenBank/DDBJ whole genome shotgun (WGS) entry which is preliminary data.</text>
</comment>
<gene>
    <name evidence="2" type="ORF">Amme_397_001</name>
</gene>
<evidence type="ECO:0008006" key="4">
    <source>
        <dbReference type="Google" id="ProtNLM"/>
    </source>
</evidence>
<protein>
    <recommendedName>
        <fullName evidence="4">Transmembrane protein</fullName>
    </recommendedName>
</protein>
<evidence type="ECO:0000256" key="1">
    <source>
        <dbReference type="SAM" id="Phobius"/>
    </source>
</evidence>
<reference evidence="2 3" key="2">
    <citation type="journal article" date="2014" name="FEMS Microbiol. Lett.">
        <title>Draft genomic DNA sequence of the facultatively methylotrophic bacterium Acidomonas methanolica type strain MB58.</title>
        <authorList>
            <person name="Higashiura N."/>
            <person name="Hadano H."/>
            <person name="Hirakawa H."/>
            <person name="Matsutani M."/>
            <person name="Takabe S."/>
            <person name="Matsushita K."/>
            <person name="Azuma Y."/>
        </authorList>
    </citation>
    <scope>NUCLEOTIDE SEQUENCE [LARGE SCALE GENOMIC DNA]</scope>
    <source>
        <strain evidence="2 3">MB58</strain>
    </source>
</reference>
<feature type="transmembrane region" description="Helical" evidence="1">
    <location>
        <begin position="26"/>
        <end position="53"/>
    </location>
</feature>
<reference evidence="3" key="1">
    <citation type="journal article" date="2014" name="FEMS Microbiol. Lett.">
        <title>Draft Genomic DNA Sequence of the Facultatively Methylotrophic Bacterium Acidomonas methanolica type strain MB58.</title>
        <authorList>
            <person name="Higashiura N."/>
            <person name="Hadano H."/>
            <person name="Hirakawa H."/>
            <person name="Matsutani M."/>
            <person name="Takabe S."/>
            <person name="Matsushita K."/>
            <person name="Azuma Y."/>
        </authorList>
    </citation>
    <scope>NUCLEOTIDE SEQUENCE [LARGE SCALE GENOMIC DNA]</scope>
    <source>
        <strain evidence="3">MB58</strain>
    </source>
</reference>
<feature type="transmembrane region" description="Helical" evidence="1">
    <location>
        <begin position="97"/>
        <end position="119"/>
    </location>
</feature>
<keyword evidence="1" id="KW-1133">Transmembrane helix</keyword>
<feature type="transmembrane region" description="Helical" evidence="1">
    <location>
        <begin position="73"/>
        <end position="91"/>
    </location>
</feature>
<sequence length="132" mass="15026">MRNDYTDTFSTSRWAPHPALDRKGRFWAMTIYVLYIFAFFTVITAPIGAFLAYRHRFRHGPLLRASFDWQIRIFWTGLFATLAIALTHTIVTGLAAITFGAGAVLMVVPWAMTAAWWLWTGWAILRGLAAVE</sequence>
<accession>A0A023DAN1</accession>
<dbReference type="Proteomes" id="UP000019760">
    <property type="component" value="Unassembled WGS sequence"/>
</dbReference>
<dbReference type="RefSeq" id="WP_186819999.1">
    <property type="nucleotide sequence ID" value="NZ_BAND01000334.1"/>
</dbReference>
<keyword evidence="1" id="KW-0472">Membrane</keyword>
<proteinExistence type="predicted"/>
<keyword evidence="3" id="KW-1185">Reference proteome</keyword>
<evidence type="ECO:0000313" key="2">
    <source>
        <dbReference type="EMBL" id="GAJ30795.1"/>
    </source>
</evidence>
<organism evidence="2 3">
    <name type="scientific">Acidomonas methanolica NBRC 104435</name>
    <dbReference type="NCBI Taxonomy" id="1231351"/>
    <lineage>
        <taxon>Bacteria</taxon>
        <taxon>Pseudomonadati</taxon>
        <taxon>Pseudomonadota</taxon>
        <taxon>Alphaproteobacteria</taxon>
        <taxon>Acetobacterales</taxon>
        <taxon>Acetobacteraceae</taxon>
        <taxon>Acidomonas</taxon>
    </lineage>
</organism>
<evidence type="ECO:0000313" key="3">
    <source>
        <dbReference type="Proteomes" id="UP000019760"/>
    </source>
</evidence>